<feature type="domain" description="C2H2-type" evidence="7">
    <location>
        <begin position="293"/>
        <end position="320"/>
    </location>
</feature>
<sequence>MAKSINLQDLVKHIVNGTFEQNFCRICLSPLEDLYEDIFTTVCKERQEYCVADILEMVCRIRFSAVPNYKVCPSCFIAASEAYQFYLLTQKTEEILNYYVNELNNQIEIIDVPKKNSGESLCITLPSLNTTTSEYDFNIDNFPFGSISEKNNLNSYNNVDKVYADKEIKTEIKTEDVTEENIVIIMGESGEPSFYQPQKDGTLVYLENNPNDIVEVLKEIPETSDKNKKKRKRNPMEYKMCSRCPVRYRFVRKLKEHMKEEHGVDLFVCKVCQAIIEDEQEFNNHLQTHTGIHTCAICNTIFKKRETIITHFKWHEEMKNMSNLEGAHVCEKCGLILKSAEHLNEHNEKTHVKKYTCFYCGRMYKGEISFEMHIKKHEMNNDVKRSHDKINKESMKKKRKYTCSTCGKDFVDERALLWHERLHTNERPYVCDVCGRGFVSLNRRNQHAVCAHTAPARRCPLCPALFHLRSMVNTHIKKVHLKAHKRKNRTSKYQNVFWKTETVPIQELSVSIQNEILELQAAQSETTQATKWVIIFI</sequence>
<feature type="domain" description="C2H2-type" evidence="7">
    <location>
        <begin position="401"/>
        <end position="428"/>
    </location>
</feature>
<dbReference type="GO" id="GO:0000977">
    <property type="term" value="F:RNA polymerase II transcription regulatory region sequence-specific DNA binding"/>
    <property type="evidence" value="ECO:0007669"/>
    <property type="project" value="TreeGrafter"/>
</dbReference>
<dbReference type="PROSITE" id="PS51915">
    <property type="entry name" value="ZAD"/>
    <property type="match status" value="1"/>
</dbReference>
<feature type="binding site" evidence="6">
    <location>
        <position position="75"/>
    </location>
    <ligand>
        <name>Zn(2+)</name>
        <dbReference type="ChEBI" id="CHEBI:29105"/>
    </ligand>
</feature>
<keyword evidence="2" id="KW-0677">Repeat</keyword>
<feature type="binding site" evidence="6">
    <location>
        <position position="24"/>
    </location>
    <ligand>
        <name>Zn(2+)</name>
        <dbReference type="ChEBI" id="CHEBI:29105"/>
    </ligand>
</feature>
<evidence type="ECO:0000256" key="2">
    <source>
        <dbReference type="ARBA" id="ARBA00022737"/>
    </source>
</evidence>
<dbReference type="AlphaFoldDB" id="A0AAU9UJ91"/>
<keyword evidence="4 6" id="KW-0862">Zinc</keyword>
<evidence type="ECO:0000256" key="3">
    <source>
        <dbReference type="ARBA" id="ARBA00022771"/>
    </source>
</evidence>
<feature type="domain" description="C2H2-type" evidence="7">
    <location>
        <begin position="267"/>
        <end position="294"/>
    </location>
</feature>
<organism evidence="9 10">
    <name type="scientific">Euphydryas editha</name>
    <name type="common">Edith's checkerspot</name>
    <dbReference type="NCBI Taxonomy" id="104508"/>
    <lineage>
        <taxon>Eukaryota</taxon>
        <taxon>Metazoa</taxon>
        <taxon>Ecdysozoa</taxon>
        <taxon>Arthropoda</taxon>
        <taxon>Hexapoda</taxon>
        <taxon>Insecta</taxon>
        <taxon>Pterygota</taxon>
        <taxon>Neoptera</taxon>
        <taxon>Endopterygota</taxon>
        <taxon>Lepidoptera</taxon>
        <taxon>Glossata</taxon>
        <taxon>Ditrysia</taxon>
        <taxon>Papilionoidea</taxon>
        <taxon>Nymphalidae</taxon>
        <taxon>Nymphalinae</taxon>
        <taxon>Euphydryas</taxon>
    </lineage>
</organism>
<feature type="binding site" evidence="6">
    <location>
        <position position="72"/>
    </location>
    <ligand>
        <name>Zn(2+)</name>
        <dbReference type="ChEBI" id="CHEBI:29105"/>
    </ligand>
</feature>
<reference evidence="9" key="1">
    <citation type="submission" date="2022-03" db="EMBL/GenBank/DDBJ databases">
        <authorList>
            <person name="Tunstrom K."/>
        </authorList>
    </citation>
    <scope>NUCLEOTIDE SEQUENCE</scope>
</reference>
<dbReference type="GO" id="GO:0008270">
    <property type="term" value="F:zinc ion binding"/>
    <property type="evidence" value="ECO:0007669"/>
    <property type="project" value="UniProtKB-UniRule"/>
</dbReference>
<dbReference type="SUPFAM" id="SSF57667">
    <property type="entry name" value="beta-beta-alpha zinc fingers"/>
    <property type="match status" value="2"/>
</dbReference>
<keyword evidence="10" id="KW-1185">Reference proteome</keyword>
<evidence type="ECO:0000259" key="8">
    <source>
        <dbReference type="PROSITE" id="PS51915"/>
    </source>
</evidence>
<protein>
    <submittedName>
        <fullName evidence="9">Uncharacterized protein</fullName>
    </submittedName>
</protein>
<evidence type="ECO:0000313" key="9">
    <source>
        <dbReference type="EMBL" id="CAH2098849.1"/>
    </source>
</evidence>
<dbReference type="PANTHER" id="PTHR24379">
    <property type="entry name" value="KRAB AND ZINC FINGER DOMAIN-CONTAINING"/>
    <property type="match status" value="1"/>
</dbReference>
<dbReference type="InterPro" id="IPR036236">
    <property type="entry name" value="Znf_C2H2_sf"/>
</dbReference>
<accession>A0AAU9UJ91</accession>
<dbReference type="InterPro" id="IPR013087">
    <property type="entry name" value="Znf_C2H2_type"/>
</dbReference>
<feature type="domain" description="ZAD" evidence="8">
    <location>
        <begin position="22"/>
        <end position="99"/>
    </location>
</feature>
<name>A0AAU9UJ91_EUPED</name>
<keyword evidence="3 5" id="KW-0863">Zinc-finger</keyword>
<dbReference type="GO" id="GO:0005634">
    <property type="term" value="C:nucleus"/>
    <property type="evidence" value="ECO:0007669"/>
    <property type="project" value="InterPro"/>
</dbReference>
<feature type="domain" description="C2H2-type" evidence="7">
    <location>
        <begin position="429"/>
        <end position="457"/>
    </location>
</feature>
<comment type="caution">
    <text evidence="9">The sequence shown here is derived from an EMBL/GenBank/DDBJ whole genome shotgun (WGS) entry which is preliminary data.</text>
</comment>
<evidence type="ECO:0000256" key="1">
    <source>
        <dbReference type="ARBA" id="ARBA00022723"/>
    </source>
</evidence>
<evidence type="ECO:0000259" key="7">
    <source>
        <dbReference type="PROSITE" id="PS50157"/>
    </source>
</evidence>
<dbReference type="PROSITE" id="PS50157">
    <property type="entry name" value="ZINC_FINGER_C2H2_2"/>
    <property type="match status" value="6"/>
</dbReference>
<feature type="domain" description="C2H2-type" evidence="7">
    <location>
        <begin position="328"/>
        <end position="356"/>
    </location>
</feature>
<dbReference type="SMART" id="SM00868">
    <property type="entry name" value="zf-AD"/>
    <property type="match status" value="1"/>
</dbReference>
<dbReference type="InterPro" id="IPR012934">
    <property type="entry name" value="Znf_AD"/>
</dbReference>
<feature type="binding site" evidence="6">
    <location>
        <position position="27"/>
    </location>
    <ligand>
        <name>Zn(2+)</name>
        <dbReference type="ChEBI" id="CHEBI:29105"/>
    </ligand>
</feature>
<gene>
    <name evidence="9" type="ORF">EEDITHA_LOCUS13924</name>
</gene>
<evidence type="ECO:0000256" key="6">
    <source>
        <dbReference type="PROSITE-ProRule" id="PRU01263"/>
    </source>
</evidence>
<feature type="domain" description="C2H2-type" evidence="7">
    <location>
        <begin position="355"/>
        <end position="382"/>
    </location>
</feature>
<dbReference type="PANTHER" id="PTHR24379:SF127">
    <property type="entry name" value="BLOODY FINGERS-RELATED"/>
    <property type="match status" value="1"/>
</dbReference>
<dbReference type="Gene3D" id="3.30.160.60">
    <property type="entry name" value="Classic Zinc Finger"/>
    <property type="match status" value="4"/>
</dbReference>
<dbReference type="PROSITE" id="PS00028">
    <property type="entry name" value="ZINC_FINGER_C2H2_1"/>
    <property type="match status" value="7"/>
</dbReference>
<dbReference type="EMBL" id="CAKOGL010000020">
    <property type="protein sequence ID" value="CAH2098849.1"/>
    <property type="molecule type" value="Genomic_DNA"/>
</dbReference>
<evidence type="ECO:0000313" key="10">
    <source>
        <dbReference type="Proteomes" id="UP001153954"/>
    </source>
</evidence>
<dbReference type="Proteomes" id="UP001153954">
    <property type="component" value="Unassembled WGS sequence"/>
</dbReference>
<dbReference type="Pfam" id="PF00096">
    <property type="entry name" value="zf-C2H2"/>
    <property type="match status" value="1"/>
</dbReference>
<dbReference type="GO" id="GO:0000981">
    <property type="term" value="F:DNA-binding transcription factor activity, RNA polymerase II-specific"/>
    <property type="evidence" value="ECO:0007669"/>
    <property type="project" value="TreeGrafter"/>
</dbReference>
<evidence type="ECO:0000256" key="4">
    <source>
        <dbReference type="ARBA" id="ARBA00022833"/>
    </source>
</evidence>
<proteinExistence type="predicted"/>
<evidence type="ECO:0000256" key="5">
    <source>
        <dbReference type="PROSITE-ProRule" id="PRU00042"/>
    </source>
</evidence>
<dbReference type="SMART" id="SM00355">
    <property type="entry name" value="ZnF_C2H2"/>
    <property type="match status" value="8"/>
</dbReference>
<keyword evidence="1 6" id="KW-0479">Metal-binding</keyword>